<evidence type="ECO:0000256" key="3">
    <source>
        <dbReference type="ARBA" id="ARBA00022737"/>
    </source>
</evidence>
<dbReference type="InterPro" id="IPR009051">
    <property type="entry name" value="Helical_ferredxn"/>
</dbReference>
<comment type="caution">
    <text evidence="8">The sequence shown here is derived from an EMBL/GenBank/DDBJ whole genome shotgun (WGS) entry which is preliminary data.</text>
</comment>
<keyword evidence="9" id="KW-1185">Reference proteome</keyword>
<dbReference type="PIRSF" id="PIRSF000139">
    <property type="entry name" value="Glc_ox_4Fe-4S"/>
    <property type="match status" value="1"/>
</dbReference>
<dbReference type="Gene3D" id="1.10.1060.10">
    <property type="entry name" value="Alpha-helical ferredoxin"/>
    <property type="match status" value="1"/>
</dbReference>
<comment type="cofactor">
    <cofactor evidence="6">
        <name>[4Fe-4S] cluster</name>
        <dbReference type="ChEBI" id="CHEBI:49883"/>
    </cofactor>
    <text evidence="6">Binds 2 [4Fe-4S] clusters.</text>
</comment>
<keyword evidence="2 6" id="KW-0479">Metal-binding</keyword>
<feature type="domain" description="4Fe-4S ferredoxin-type" evidence="7">
    <location>
        <begin position="57"/>
        <end position="82"/>
    </location>
</feature>
<comment type="catalytic activity">
    <reaction evidence="6">
        <text>glycolate + A = glyoxylate + AH2</text>
        <dbReference type="Rhea" id="RHEA:21264"/>
        <dbReference type="ChEBI" id="CHEBI:13193"/>
        <dbReference type="ChEBI" id="CHEBI:17499"/>
        <dbReference type="ChEBI" id="CHEBI:29805"/>
        <dbReference type="ChEBI" id="CHEBI:36655"/>
        <dbReference type="EC" id="1.1.99.14"/>
    </reaction>
</comment>
<proteinExistence type="predicted"/>
<dbReference type="InterPro" id="IPR017900">
    <property type="entry name" value="4Fe4S_Fe_S_CS"/>
</dbReference>
<dbReference type="GO" id="GO:0046872">
    <property type="term" value="F:metal ion binding"/>
    <property type="evidence" value="ECO:0007669"/>
    <property type="project" value="UniProtKB-UniRule"/>
</dbReference>
<evidence type="ECO:0000256" key="5">
    <source>
        <dbReference type="ARBA" id="ARBA00023014"/>
    </source>
</evidence>
<keyword evidence="6" id="KW-0249">Electron transport</keyword>
<dbReference type="PANTHER" id="PTHR32479">
    <property type="entry name" value="GLYCOLATE OXIDASE IRON-SULFUR SUBUNIT"/>
    <property type="match status" value="1"/>
</dbReference>
<keyword evidence="6" id="KW-0813">Transport</keyword>
<dbReference type="SUPFAM" id="SSF54862">
    <property type="entry name" value="4Fe-4S ferredoxins"/>
    <property type="match status" value="1"/>
</dbReference>
<dbReference type="GO" id="GO:0051539">
    <property type="term" value="F:4 iron, 4 sulfur cluster binding"/>
    <property type="evidence" value="ECO:0007669"/>
    <property type="project" value="UniProtKB-UniRule"/>
</dbReference>
<evidence type="ECO:0000256" key="6">
    <source>
        <dbReference type="PIRNR" id="PIRNR000139"/>
    </source>
</evidence>
<name>A0A918T2V1_9GAMM</name>
<comment type="catalytic activity">
    <reaction evidence="6">
        <text>(R)-lactate + A = pyruvate + AH2</text>
        <dbReference type="Rhea" id="RHEA:15089"/>
        <dbReference type="ChEBI" id="CHEBI:13193"/>
        <dbReference type="ChEBI" id="CHEBI:15361"/>
        <dbReference type="ChEBI" id="CHEBI:16004"/>
        <dbReference type="ChEBI" id="CHEBI:17499"/>
    </reaction>
</comment>
<reference evidence="8" key="1">
    <citation type="journal article" date="2014" name="Int. J. Syst. Evol. Microbiol.">
        <title>Complete genome sequence of Corynebacterium casei LMG S-19264T (=DSM 44701T), isolated from a smear-ripened cheese.</title>
        <authorList>
            <consortium name="US DOE Joint Genome Institute (JGI-PGF)"/>
            <person name="Walter F."/>
            <person name="Albersmeier A."/>
            <person name="Kalinowski J."/>
            <person name="Ruckert C."/>
        </authorList>
    </citation>
    <scope>NUCLEOTIDE SEQUENCE</scope>
    <source>
        <strain evidence="8">KCTC 23077</strain>
    </source>
</reference>
<dbReference type="RefSeq" id="WP_189457010.1">
    <property type="nucleotide sequence ID" value="NZ_BMYD01000004.1"/>
</dbReference>
<evidence type="ECO:0000256" key="2">
    <source>
        <dbReference type="ARBA" id="ARBA00022723"/>
    </source>
</evidence>
<dbReference type="EC" id="1.1.99.14" evidence="6"/>
<dbReference type="GO" id="GO:0019154">
    <property type="term" value="F:glycolate dehydrogenase activity"/>
    <property type="evidence" value="ECO:0007669"/>
    <property type="project" value="UniProtKB-EC"/>
</dbReference>
<dbReference type="Proteomes" id="UP000646426">
    <property type="component" value="Unassembled WGS sequence"/>
</dbReference>
<keyword evidence="3" id="KW-0677">Repeat</keyword>
<evidence type="ECO:0000313" key="9">
    <source>
        <dbReference type="Proteomes" id="UP000646426"/>
    </source>
</evidence>
<reference evidence="8" key="2">
    <citation type="submission" date="2020-09" db="EMBL/GenBank/DDBJ databases">
        <authorList>
            <person name="Sun Q."/>
            <person name="Kim S."/>
        </authorList>
    </citation>
    <scope>NUCLEOTIDE SEQUENCE</scope>
    <source>
        <strain evidence="8">KCTC 23077</strain>
    </source>
</reference>
<dbReference type="PROSITE" id="PS00198">
    <property type="entry name" value="4FE4S_FER_1"/>
    <property type="match status" value="2"/>
</dbReference>
<evidence type="ECO:0000313" key="8">
    <source>
        <dbReference type="EMBL" id="GHA85797.1"/>
    </source>
</evidence>
<keyword evidence="5 6" id="KW-0411">Iron-sulfur</keyword>
<evidence type="ECO:0000259" key="7">
    <source>
        <dbReference type="PROSITE" id="PS51379"/>
    </source>
</evidence>
<sequence>MSAPAPVDPLVALTDRCVQCGLCLPVCPTHRYERIEAESPRGRIAIVRAWADGALEPTATGDAHLDACLGCRRCEAACPAGVQYGALLVEARARQRVRRTPPIRQRAIETLTAHPRLLSRLLGLYRRVHPVLPATLRPLPCPPRPDASLPRVADEDVALFVGCVARAYEPAVRTSLTRLCRAAGTPLSIPATQTCCGALHAHAGDTATAERLSARNAAALSGAARVLTLASGCHSAVESATGGARTVDALVHLDGLADQLVFKPLVERIALHRPCTLHATPGALAATRRLLARVPGLEVVELDAGHGCCGAAGTHMLTEPARAAAFRAPLIDALQASGATRLLSANIGCRLHLARATGIPVQHPLELLADALVN</sequence>
<comment type="function">
    <text evidence="6">Component of a complex that catalyzes the oxidation of glycolate to glyoxylate.</text>
</comment>
<gene>
    <name evidence="8" type="primary">glcF</name>
    <name evidence="8" type="ORF">GCM10007067_24810</name>
</gene>
<accession>A0A918T2V1</accession>
<dbReference type="InterPro" id="IPR012257">
    <property type="entry name" value="Glc_ox_4Fe-4S"/>
</dbReference>
<dbReference type="PROSITE" id="PS51379">
    <property type="entry name" value="4FE4S_FER_2"/>
    <property type="match status" value="2"/>
</dbReference>
<dbReference type="AlphaFoldDB" id="A0A918T2V1"/>
<dbReference type="EMBL" id="BMYD01000004">
    <property type="protein sequence ID" value="GHA85797.1"/>
    <property type="molecule type" value="Genomic_DNA"/>
</dbReference>
<dbReference type="Pfam" id="PF13183">
    <property type="entry name" value="Fer4_8"/>
    <property type="match status" value="1"/>
</dbReference>
<keyword evidence="4 6" id="KW-0408">Iron</keyword>
<dbReference type="Pfam" id="PF02754">
    <property type="entry name" value="CCG"/>
    <property type="match status" value="2"/>
</dbReference>
<evidence type="ECO:0000256" key="1">
    <source>
        <dbReference type="ARBA" id="ARBA00022485"/>
    </source>
</evidence>
<evidence type="ECO:0000256" key="4">
    <source>
        <dbReference type="ARBA" id="ARBA00023004"/>
    </source>
</evidence>
<dbReference type="InterPro" id="IPR017896">
    <property type="entry name" value="4Fe4S_Fe-S-bd"/>
</dbReference>
<feature type="domain" description="4Fe-4S ferredoxin-type" evidence="7">
    <location>
        <begin position="7"/>
        <end position="37"/>
    </location>
</feature>
<keyword evidence="1 6" id="KW-0004">4Fe-4S</keyword>
<protein>
    <recommendedName>
        <fullName evidence="6">Glycolate oxidase iron-sulfur subunit</fullName>
        <ecNumber evidence="6">1.1.99.14</ecNumber>
    </recommendedName>
</protein>
<organism evidence="8 9">
    <name type="scientific">Cognatilysobacter bugurensis</name>
    <dbReference type="NCBI Taxonomy" id="543356"/>
    <lineage>
        <taxon>Bacteria</taxon>
        <taxon>Pseudomonadati</taxon>
        <taxon>Pseudomonadota</taxon>
        <taxon>Gammaproteobacteria</taxon>
        <taxon>Lysobacterales</taxon>
        <taxon>Lysobacteraceae</taxon>
        <taxon>Cognatilysobacter</taxon>
    </lineage>
</organism>
<dbReference type="InterPro" id="IPR004017">
    <property type="entry name" value="Cys_rich_dom"/>
</dbReference>